<dbReference type="Proteomes" id="UP000270524">
    <property type="component" value="Unassembled WGS sequence"/>
</dbReference>
<sequence>MTVFTAPERDVLMKPTASTDSAELIFYPISSSRRFVMTTPKERSRAVIHTEGFLKQLARDTSLPEKVRRDAHFLLRHYPERSDVLLAGRLEEEATMLPSFPFLYPIFGSTIDE</sequence>
<organism evidence="2 4">
    <name type="scientific">Pseudomonas cannabina</name>
    <dbReference type="NCBI Taxonomy" id="86840"/>
    <lineage>
        <taxon>Bacteria</taxon>
        <taxon>Pseudomonadati</taxon>
        <taxon>Pseudomonadota</taxon>
        <taxon>Gammaproteobacteria</taxon>
        <taxon>Pseudomonadales</taxon>
        <taxon>Pseudomonadaceae</taxon>
        <taxon>Pseudomonas</taxon>
    </lineage>
</organism>
<comment type="caution">
    <text evidence="2">The sequence shown here is derived from an EMBL/GenBank/DDBJ whole genome shotgun (WGS) entry which is preliminary data.</text>
</comment>
<evidence type="ECO:0000313" key="1">
    <source>
        <dbReference type="EMBL" id="RMN84438.1"/>
    </source>
</evidence>
<dbReference type="EMBL" id="RBPJ01000163">
    <property type="protein sequence ID" value="RMN95069.1"/>
    <property type="molecule type" value="Genomic_DNA"/>
</dbReference>
<name>A0A3M3QJI9_PSECA</name>
<reference evidence="3 4" key="1">
    <citation type="submission" date="2018-08" db="EMBL/GenBank/DDBJ databases">
        <title>Recombination of ecologically and evolutionarily significant loci maintains genetic cohesion in the Pseudomonas syringae species complex.</title>
        <authorList>
            <person name="Dillon M."/>
            <person name="Thakur S."/>
            <person name="Almeida R.N.D."/>
            <person name="Weir B.S."/>
            <person name="Guttman D.S."/>
        </authorList>
    </citation>
    <scope>NUCLEOTIDE SEQUENCE [LARGE SCALE GENOMIC DNA]</scope>
    <source>
        <strain evidence="1 3">ICMP 15201</strain>
        <strain evidence="2 4">ICMP 15203</strain>
    </source>
</reference>
<dbReference type="AlphaFoldDB" id="A0A3M3QJI9"/>
<dbReference type="EMBL" id="RBPH01000044">
    <property type="protein sequence ID" value="RMN84438.1"/>
    <property type="molecule type" value="Genomic_DNA"/>
</dbReference>
<dbReference type="InterPro" id="IPR049723">
    <property type="entry name" value="BPSL0761-like"/>
</dbReference>
<protein>
    <submittedName>
        <fullName evidence="2">Uncharacterized protein</fullName>
    </submittedName>
</protein>
<evidence type="ECO:0000313" key="3">
    <source>
        <dbReference type="Proteomes" id="UP000269335"/>
    </source>
</evidence>
<evidence type="ECO:0000313" key="4">
    <source>
        <dbReference type="Proteomes" id="UP000270524"/>
    </source>
</evidence>
<dbReference type="Proteomes" id="UP000269335">
    <property type="component" value="Unassembled WGS sequence"/>
</dbReference>
<dbReference type="NCBIfam" id="NF041728">
    <property type="entry name" value="BPSL0761_fam"/>
    <property type="match status" value="1"/>
</dbReference>
<gene>
    <name evidence="2" type="ORF">ALQ51_01801</name>
    <name evidence="1" type="ORF">ALQ53_03259</name>
</gene>
<evidence type="ECO:0000313" key="2">
    <source>
        <dbReference type="EMBL" id="RMN95069.1"/>
    </source>
</evidence>
<proteinExistence type="predicted"/>
<accession>A0A3M3QJI9</accession>